<name>A0ABX0H8D0_9BACT</name>
<sequence>MMTQNKKNKKPEDFEDNSFDQAQKEAQDGSGPKTTKKLSKKEPDEKSKDELMRAKEADKEWSSESDRFRRDNA</sequence>
<feature type="region of interest" description="Disordered" evidence="1">
    <location>
        <begin position="1"/>
        <end position="73"/>
    </location>
</feature>
<reference evidence="2 3" key="1">
    <citation type="submission" date="2020-03" db="EMBL/GenBank/DDBJ databases">
        <title>Cyclobacterium plantarum sp. nov., a marine bacterium isolated from a coastal-marine wetland.</title>
        <authorList>
            <person name="Sanchez-Porro C."/>
            <person name="Ventosa A."/>
            <person name="Amoozegar M."/>
        </authorList>
    </citation>
    <scope>NUCLEOTIDE SEQUENCE [LARGE SCALE GENOMIC DNA]</scope>
    <source>
        <strain evidence="2 3">GBPx2</strain>
    </source>
</reference>
<comment type="caution">
    <text evidence="2">The sequence shown here is derived from an EMBL/GenBank/DDBJ whole genome shotgun (WGS) entry which is preliminary data.</text>
</comment>
<feature type="compositionally biased region" description="Basic and acidic residues" evidence="1">
    <location>
        <begin position="40"/>
        <end position="73"/>
    </location>
</feature>
<evidence type="ECO:0000313" key="2">
    <source>
        <dbReference type="EMBL" id="NHE56614.1"/>
    </source>
</evidence>
<evidence type="ECO:0000313" key="3">
    <source>
        <dbReference type="Proteomes" id="UP000649799"/>
    </source>
</evidence>
<protein>
    <submittedName>
        <fullName evidence="2">Uncharacterized protein</fullName>
    </submittedName>
</protein>
<organism evidence="2 3">
    <name type="scientific">Cyclobacterium plantarum</name>
    <dbReference type="NCBI Taxonomy" id="2716263"/>
    <lineage>
        <taxon>Bacteria</taxon>
        <taxon>Pseudomonadati</taxon>
        <taxon>Bacteroidota</taxon>
        <taxon>Cytophagia</taxon>
        <taxon>Cytophagales</taxon>
        <taxon>Cyclobacteriaceae</taxon>
        <taxon>Cyclobacterium</taxon>
    </lineage>
</organism>
<proteinExistence type="predicted"/>
<evidence type="ECO:0000256" key="1">
    <source>
        <dbReference type="SAM" id="MobiDB-lite"/>
    </source>
</evidence>
<accession>A0ABX0H8D0</accession>
<dbReference type="RefSeq" id="WP_166144713.1">
    <property type="nucleotide sequence ID" value="NZ_JAANYN010000002.1"/>
</dbReference>
<dbReference type="Proteomes" id="UP000649799">
    <property type="component" value="Unassembled WGS sequence"/>
</dbReference>
<dbReference type="EMBL" id="JAANYN010000002">
    <property type="protein sequence ID" value="NHE56614.1"/>
    <property type="molecule type" value="Genomic_DNA"/>
</dbReference>
<keyword evidence="3" id="KW-1185">Reference proteome</keyword>
<gene>
    <name evidence="2" type="ORF">G9Q97_07280</name>
</gene>